<gene>
    <name evidence="1" type="ORF">M1E25_21240</name>
</gene>
<dbReference type="Proteomes" id="UP001167160">
    <property type="component" value="Unassembled WGS sequence"/>
</dbReference>
<reference evidence="1" key="1">
    <citation type="journal article" date="2023" name="Int. J. Syst. Evol. Microbiol.">
        <title>Streptomyces meridianus sp. nov. isolated from brackish water of the Tagus estuary in Alcochete, Portugal.</title>
        <authorList>
            <person name="Santos J.D.N."/>
            <person name="Klimek D."/>
            <person name="Calusinska M."/>
            <person name="Lobo Da Cunha A."/>
            <person name="Catita J."/>
            <person name="Goncalves H."/>
            <person name="Gonzalez I."/>
            <person name="Reyes F."/>
            <person name="Lage O.M."/>
        </authorList>
    </citation>
    <scope>NUCLEOTIDE SEQUENCE</scope>
    <source>
        <strain evidence="1">MTZ3.1</strain>
    </source>
</reference>
<name>A0ABT0XC49_9ACTN</name>
<proteinExistence type="predicted"/>
<evidence type="ECO:0000313" key="1">
    <source>
        <dbReference type="EMBL" id="MCM2579840.1"/>
    </source>
</evidence>
<keyword evidence="2" id="KW-1185">Reference proteome</keyword>
<comment type="caution">
    <text evidence="1">The sequence shown here is derived from an EMBL/GenBank/DDBJ whole genome shotgun (WGS) entry which is preliminary data.</text>
</comment>
<sequence>MSSAGPGCQVALEPLVAPADVDAEHLGTAVHNRAATRNPACECSRCAARAGRSVSAPVPCPFGDIRLFDRAYRIDCCLQGTGHSAHGLGGVLYLRRSLADVLADLDRPFAEAVGGLAVPGLQDLVHGLLELLLNAVLTDELFLDGRVVLADFFHQAGVGSGDHRLELFQPHLVEARVEVDTPDRITLTHLSAPISV</sequence>
<dbReference type="RefSeq" id="WP_251418226.1">
    <property type="nucleotide sequence ID" value="NZ_JAMQGM010000047.1"/>
</dbReference>
<evidence type="ECO:0000313" key="2">
    <source>
        <dbReference type="Proteomes" id="UP001167160"/>
    </source>
</evidence>
<accession>A0ABT0XC49</accession>
<protein>
    <submittedName>
        <fullName evidence="1">Uncharacterized protein</fullName>
    </submittedName>
</protein>
<organism evidence="1 2">
    <name type="scientific">Streptomyces meridianus</name>
    <dbReference type="NCBI Taxonomy" id="2938945"/>
    <lineage>
        <taxon>Bacteria</taxon>
        <taxon>Bacillati</taxon>
        <taxon>Actinomycetota</taxon>
        <taxon>Actinomycetes</taxon>
        <taxon>Kitasatosporales</taxon>
        <taxon>Streptomycetaceae</taxon>
        <taxon>Streptomyces</taxon>
    </lineage>
</organism>
<dbReference type="EMBL" id="JAMQGM010000047">
    <property type="protein sequence ID" value="MCM2579840.1"/>
    <property type="molecule type" value="Genomic_DNA"/>
</dbReference>